<accession>A0AAE1HRU9</accession>
<dbReference type="Proteomes" id="UP001219518">
    <property type="component" value="Unassembled WGS sequence"/>
</dbReference>
<dbReference type="AlphaFoldDB" id="A0AAE1HRU9"/>
<organism evidence="1 2">
    <name type="scientific">Frankliniella fusca</name>
    <dbReference type="NCBI Taxonomy" id="407009"/>
    <lineage>
        <taxon>Eukaryota</taxon>
        <taxon>Metazoa</taxon>
        <taxon>Ecdysozoa</taxon>
        <taxon>Arthropoda</taxon>
        <taxon>Hexapoda</taxon>
        <taxon>Insecta</taxon>
        <taxon>Pterygota</taxon>
        <taxon>Neoptera</taxon>
        <taxon>Paraneoptera</taxon>
        <taxon>Thysanoptera</taxon>
        <taxon>Terebrantia</taxon>
        <taxon>Thripoidea</taxon>
        <taxon>Thripidae</taxon>
        <taxon>Frankliniella</taxon>
    </lineage>
</organism>
<reference evidence="1" key="2">
    <citation type="journal article" date="2023" name="BMC Genomics">
        <title>Pest status, molecular evolution, and epigenetic factors derived from the genome assembly of Frankliniella fusca, a thysanopteran phytovirus vector.</title>
        <authorList>
            <person name="Catto M.A."/>
            <person name="Labadie P.E."/>
            <person name="Jacobson A.L."/>
            <person name="Kennedy G.G."/>
            <person name="Srinivasan R."/>
            <person name="Hunt B.G."/>
        </authorList>
    </citation>
    <scope>NUCLEOTIDE SEQUENCE</scope>
    <source>
        <strain evidence="1">PL_HMW_Pooled</strain>
    </source>
</reference>
<keyword evidence="2" id="KW-1185">Reference proteome</keyword>
<dbReference type="EMBL" id="JAHWGI010001243">
    <property type="protein sequence ID" value="KAK3926183.1"/>
    <property type="molecule type" value="Genomic_DNA"/>
</dbReference>
<name>A0AAE1HRU9_9NEOP</name>
<proteinExistence type="predicted"/>
<comment type="caution">
    <text evidence="1">The sequence shown here is derived from an EMBL/GenBank/DDBJ whole genome shotgun (WGS) entry which is preliminary data.</text>
</comment>
<reference evidence="1" key="1">
    <citation type="submission" date="2021-07" db="EMBL/GenBank/DDBJ databases">
        <authorList>
            <person name="Catto M.A."/>
            <person name="Jacobson A."/>
            <person name="Kennedy G."/>
            <person name="Labadie P."/>
            <person name="Hunt B.G."/>
            <person name="Srinivasan R."/>
        </authorList>
    </citation>
    <scope>NUCLEOTIDE SEQUENCE</scope>
    <source>
        <strain evidence="1">PL_HMW_Pooled</strain>
        <tissue evidence="1">Head</tissue>
    </source>
</reference>
<sequence>MPLRKIILIIYMWVYKFFQDHIMRDVDISKKTVVDWFSRIGGPEKTVEIEESLFNKRKHNKGKKNVCQQWVFSGAEQGSSSVFDRSGGQSLVFDQSVSSYECYLISFMKHNTNSSHGVLHSVFYTDSNDPWLDWIVKNFSWLYLVKSR</sequence>
<gene>
    <name evidence="1" type="ORF">KUF71_014432</name>
</gene>
<evidence type="ECO:0000313" key="2">
    <source>
        <dbReference type="Proteomes" id="UP001219518"/>
    </source>
</evidence>
<evidence type="ECO:0000313" key="1">
    <source>
        <dbReference type="EMBL" id="KAK3926183.1"/>
    </source>
</evidence>
<protein>
    <submittedName>
        <fullName evidence="1">Pentatricopeptide repeat-containing protein</fullName>
    </submittedName>
</protein>